<dbReference type="eggNOG" id="ENOG502QSXV">
    <property type="taxonomic scope" value="Eukaryota"/>
</dbReference>
<dbReference type="EMBL" id="CM001747">
    <property type="protein sequence ID" value="KJB50616.1"/>
    <property type="molecule type" value="Genomic_DNA"/>
</dbReference>
<organism evidence="8 9">
    <name type="scientific">Gossypium raimondii</name>
    <name type="common">Peruvian cotton</name>
    <name type="synonym">Gossypium klotzschianum subsp. raimondii</name>
    <dbReference type="NCBI Taxonomy" id="29730"/>
    <lineage>
        <taxon>Eukaryota</taxon>
        <taxon>Viridiplantae</taxon>
        <taxon>Streptophyta</taxon>
        <taxon>Embryophyta</taxon>
        <taxon>Tracheophyta</taxon>
        <taxon>Spermatophyta</taxon>
        <taxon>Magnoliopsida</taxon>
        <taxon>eudicotyledons</taxon>
        <taxon>Gunneridae</taxon>
        <taxon>Pentapetalae</taxon>
        <taxon>rosids</taxon>
        <taxon>malvids</taxon>
        <taxon>Malvales</taxon>
        <taxon>Malvaceae</taxon>
        <taxon>Malvoideae</taxon>
        <taxon>Gossypium</taxon>
    </lineage>
</organism>
<dbReference type="SUPFAM" id="SSF46689">
    <property type="entry name" value="Homeodomain-like"/>
    <property type="match status" value="1"/>
</dbReference>
<dbReference type="AlphaFoldDB" id="A0A0D2T831"/>
<feature type="region of interest" description="Disordered" evidence="6">
    <location>
        <begin position="50"/>
        <end position="113"/>
    </location>
</feature>
<dbReference type="Pfam" id="PF00249">
    <property type="entry name" value="Myb_DNA-binding"/>
    <property type="match status" value="1"/>
</dbReference>
<evidence type="ECO:0000259" key="7">
    <source>
        <dbReference type="PROSITE" id="PS51294"/>
    </source>
</evidence>
<evidence type="ECO:0000256" key="6">
    <source>
        <dbReference type="SAM" id="MobiDB-lite"/>
    </source>
</evidence>
<gene>
    <name evidence="8" type="ORF">B456_008G185500</name>
</gene>
<dbReference type="PANTHER" id="PTHR31003:SF16">
    <property type="entry name" value="TRANSCRIPTION FACTOR HHO2"/>
    <property type="match status" value="1"/>
</dbReference>
<feature type="compositionally biased region" description="Basic and acidic residues" evidence="6">
    <location>
        <begin position="201"/>
        <end position="210"/>
    </location>
</feature>
<feature type="compositionally biased region" description="Polar residues" evidence="6">
    <location>
        <begin position="54"/>
        <end position="75"/>
    </location>
</feature>
<feature type="region of interest" description="Disordered" evidence="6">
    <location>
        <begin position="304"/>
        <end position="379"/>
    </location>
</feature>
<dbReference type="Gramene" id="KJB50616">
    <property type="protein sequence ID" value="KJB50616"/>
    <property type="gene ID" value="B456_008G185500"/>
</dbReference>
<evidence type="ECO:0000256" key="2">
    <source>
        <dbReference type="ARBA" id="ARBA00023015"/>
    </source>
</evidence>
<dbReference type="Proteomes" id="UP000032304">
    <property type="component" value="Chromosome 8"/>
</dbReference>
<dbReference type="InterPro" id="IPR009057">
    <property type="entry name" value="Homeodomain-like_sf"/>
</dbReference>
<keyword evidence="5" id="KW-0539">Nucleus</keyword>
<dbReference type="InterPro" id="IPR006447">
    <property type="entry name" value="Myb_dom_plants"/>
</dbReference>
<dbReference type="InterPro" id="IPR017930">
    <property type="entry name" value="Myb_dom"/>
</dbReference>
<dbReference type="GO" id="GO:0005634">
    <property type="term" value="C:nucleus"/>
    <property type="evidence" value="ECO:0007669"/>
    <property type="project" value="UniProtKB-SubCell"/>
</dbReference>
<evidence type="ECO:0000256" key="3">
    <source>
        <dbReference type="ARBA" id="ARBA00023125"/>
    </source>
</evidence>
<dbReference type="InterPro" id="IPR001005">
    <property type="entry name" value="SANT/Myb"/>
</dbReference>
<dbReference type="InterPro" id="IPR044787">
    <property type="entry name" value="HHO5-like"/>
</dbReference>
<evidence type="ECO:0000256" key="1">
    <source>
        <dbReference type="ARBA" id="ARBA00004123"/>
    </source>
</evidence>
<dbReference type="InterPro" id="IPR058673">
    <property type="entry name" value="HHO5-like_N"/>
</dbReference>
<keyword evidence="2" id="KW-0805">Transcription regulation</keyword>
<dbReference type="OMA" id="GQTQRKQ"/>
<dbReference type="PANTHER" id="PTHR31003">
    <property type="entry name" value="MYB FAMILY TRANSCRIPTION FACTOR"/>
    <property type="match status" value="1"/>
</dbReference>
<dbReference type="Pfam" id="PF26575">
    <property type="entry name" value="HHO5_N"/>
    <property type="match status" value="1"/>
</dbReference>
<feature type="domain" description="HTH myb-type" evidence="7">
    <location>
        <begin position="210"/>
        <end position="270"/>
    </location>
</feature>
<dbReference type="PROSITE" id="PS51294">
    <property type="entry name" value="HTH_MYB"/>
    <property type="match status" value="1"/>
</dbReference>
<evidence type="ECO:0000256" key="5">
    <source>
        <dbReference type="ARBA" id="ARBA00023242"/>
    </source>
</evidence>
<accession>A0A0D2T831</accession>
<feature type="compositionally biased region" description="Basic and acidic residues" evidence="6">
    <location>
        <begin position="347"/>
        <end position="357"/>
    </location>
</feature>
<dbReference type="NCBIfam" id="TIGR01557">
    <property type="entry name" value="myb_SHAQKYF"/>
    <property type="match status" value="1"/>
</dbReference>
<keyword evidence="3" id="KW-0238">DNA-binding</keyword>
<dbReference type="GO" id="GO:0003677">
    <property type="term" value="F:DNA binding"/>
    <property type="evidence" value="ECO:0007669"/>
    <property type="project" value="UniProtKB-KW"/>
</dbReference>
<feature type="compositionally biased region" description="Low complexity" evidence="6">
    <location>
        <begin position="361"/>
        <end position="379"/>
    </location>
</feature>
<dbReference type="Gene3D" id="1.10.10.60">
    <property type="entry name" value="Homeodomain-like"/>
    <property type="match status" value="1"/>
</dbReference>
<feature type="compositionally biased region" description="Low complexity" evidence="6">
    <location>
        <begin position="304"/>
        <end position="319"/>
    </location>
</feature>
<reference evidence="8 9" key="1">
    <citation type="journal article" date="2012" name="Nature">
        <title>Repeated polyploidization of Gossypium genomes and the evolution of spinnable cotton fibres.</title>
        <authorList>
            <person name="Paterson A.H."/>
            <person name="Wendel J.F."/>
            <person name="Gundlach H."/>
            <person name="Guo H."/>
            <person name="Jenkins J."/>
            <person name="Jin D."/>
            <person name="Llewellyn D."/>
            <person name="Showmaker K.C."/>
            <person name="Shu S."/>
            <person name="Udall J."/>
            <person name="Yoo M.J."/>
            <person name="Byers R."/>
            <person name="Chen W."/>
            <person name="Doron-Faigenboim A."/>
            <person name="Duke M.V."/>
            <person name="Gong L."/>
            <person name="Grimwood J."/>
            <person name="Grover C."/>
            <person name="Grupp K."/>
            <person name="Hu G."/>
            <person name="Lee T.H."/>
            <person name="Li J."/>
            <person name="Lin L."/>
            <person name="Liu T."/>
            <person name="Marler B.S."/>
            <person name="Page J.T."/>
            <person name="Roberts A.W."/>
            <person name="Romanel E."/>
            <person name="Sanders W.S."/>
            <person name="Szadkowski E."/>
            <person name="Tan X."/>
            <person name="Tang H."/>
            <person name="Xu C."/>
            <person name="Wang J."/>
            <person name="Wang Z."/>
            <person name="Zhang D."/>
            <person name="Zhang L."/>
            <person name="Ashrafi H."/>
            <person name="Bedon F."/>
            <person name="Bowers J.E."/>
            <person name="Brubaker C.L."/>
            <person name="Chee P.W."/>
            <person name="Das S."/>
            <person name="Gingle A.R."/>
            <person name="Haigler C.H."/>
            <person name="Harker D."/>
            <person name="Hoffmann L.V."/>
            <person name="Hovav R."/>
            <person name="Jones D.C."/>
            <person name="Lemke C."/>
            <person name="Mansoor S."/>
            <person name="ur Rahman M."/>
            <person name="Rainville L.N."/>
            <person name="Rambani A."/>
            <person name="Reddy U.K."/>
            <person name="Rong J.K."/>
            <person name="Saranga Y."/>
            <person name="Scheffler B.E."/>
            <person name="Scheffler J.A."/>
            <person name="Stelly D.M."/>
            <person name="Triplett B.A."/>
            <person name="Van Deynze A."/>
            <person name="Vaslin M.F."/>
            <person name="Waghmare V.N."/>
            <person name="Walford S.A."/>
            <person name="Wright R.J."/>
            <person name="Zaki E.A."/>
            <person name="Zhang T."/>
            <person name="Dennis E.S."/>
            <person name="Mayer K.F."/>
            <person name="Peterson D.G."/>
            <person name="Rokhsar D.S."/>
            <person name="Wang X."/>
            <person name="Schmutz J."/>
        </authorList>
    </citation>
    <scope>NUCLEOTIDE SEQUENCE [LARGE SCALE GENOMIC DNA]</scope>
</reference>
<comment type="subcellular location">
    <subcellularLocation>
        <location evidence="1">Nucleus</location>
    </subcellularLocation>
</comment>
<dbReference type="FunFam" id="1.10.10.60:FF:000002">
    <property type="entry name" value="Myb family transcription factor"/>
    <property type="match status" value="1"/>
</dbReference>
<keyword evidence="9" id="KW-1185">Reference proteome</keyword>
<name>A0A0D2T831_GOSRA</name>
<evidence type="ECO:0000313" key="9">
    <source>
        <dbReference type="Proteomes" id="UP000032304"/>
    </source>
</evidence>
<keyword evidence="4" id="KW-0804">Transcription</keyword>
<dbReference type="GO" id="GO:0003700">
    <property type="term" value="F:DNA-binding transcription factor activity"/>
    <property type="evidence" value="ECO:0007669"/>
    <property type="project" value="InterPro"/>
</dbReference>
<dbReference type="KEGG" id="gra:105764557"/>
<sequence length="379" mass="41885">MIEMDYALKKRRCHEYVEALEEERRKIQVFQRELPLCLELVNQAIEAHKKEMSGGSTTTDYMQGQSDCSEQTTSDVPVLEEFIPIKRSSNCSEEDDEQESHKSKETNVPAAVDKRKSDWLRSVQLWNNNQSPDLPLNEDDGKIGSAIEVKKNGGAFQPFQKEKTVEMSGQSAVGKTNGSATSTCTTESGSRGGEANNANKSKTEEKEGQASRKQRRCWSPELHRRFLHALQQLGGSHVATPKQIRELMKVDGLTNDEVKSHLQKYRLHTRRPSPTVHNNANPQAPQFVVVGGIWVPPPDYSTMTTTTTSTKTATVTPTSGIYTPVAAPLPALPQPSGTMAQRPQQSHSEERGSHSEGRVQSNSPSISSSTHTTTDSPAF</sequence>
<evidence type="ECO:0000256" key="4">
    <source>
        <dbReference type="ARBA" id="ARBA00023163"/>
    </source>
</evidence>
<feature type="region of interest" description="Disordered" evidence="6">
    <location>
        <begin position="163"/>
        <end position="217"/>
    </location>
</feature>
<feature type="compositionally biased region" description="Polar residues" evidence="6">
    <location>
        <begin position="167"/>
        <end position="189"/>
    </location>
</feature>
<proteinExistence type="predicted"/>
<dbReference type="OrthoDB" id="1908613at2759"/>
<protein>
    <recommendedName>
        <fullName evidence="7">HTH myb-type domain-containing protein</fullName>
    </recommendedName>
</protein>
<evidence type="ECO:0000313" key="8">
    <source>
        <dbReference type="EMBL" id="KJB50616.1"/>
    </source>
</evidence>